<feature type="region of interest" description="Disordered" evidence="1">
    <location>
        <begin position="1"/>
        <end position="29"/>
    </location>
</feature>
<name>A0AAV4NEM5_CAEEX</name>
<dbReference type="EMBL" id="BPLR01020833">
    <property type="protein sequence ID" value="GIX83098.1"/>
    <property type="molecule type" value="Genomic_DNA"/>
</dbReference>
<sequence>MDSLSFPAKSLQNRDLKDTKNIVGKNRPHSPTHLSFHFLSGGQGSSITLGRLATIGARETRSSSGLKHVVKFPSDVTGDGSQLL</sequence>
<proteinExistence type="predicted"/>
<keyword evidence="3" id="KW-1185">Reference proteome</keyword>
<protein>
    <submittedName>
        <fullName evidence="2">Uncharacterized protein</fullName>
    </submittedName>
</protein>
<gene>
    <name evidence="2" type="ORF">CEXT_341401</name>
</gene>
<dbReference type="AlphaFoldDB" id="A0AAV4NEM5"/>
<accession>A0AAV4NEM5</accession>
<dbReference type="Proteomes" id="UP001054945">
    <property type="component" value="Unassembled WGS sequence"/>
</dbReference>
<evidence type="ECO:0000313" key="3">
    <source>
        <dbReference type="Proteomes" id="UP001054945"/>
    </source>
</evidence>
<reference evidence="2 3" key="1">
    <citation type="submission" date="2021-06" db="EMBL/GenBank/DDBJ databases">
        <title>Caerostris extrusa draft genome.</title>
        <authorList>
            <person name="Kono N."/>
            <person name="Arakawa K."/>
        </authorList>
    </citation>
    <scope>NUCLEOTIDE SEQUENCE [LARGE SCALE GENOMIC DNA]</scope>
</reference>
<evidence type="ECO:0000256" key="1">
    <source>
        <dbReference type="SAM" id="MobiDB-lite"/>
    </source>
</evidence>
<organism evidence="2 3">
    <name type="scientific">Caerostris extrusa</name>
    <name type="common">Bark spider</name>
    <name type="synonym">Caerostris bankana</name>
    <dbReference type="NCBI Taxonomy" id="172846"/>
    <lineage>
        <taxon>Eukaryota</taxon>
        <taxon>Metazoa</taxon>
        <taxon>Ecdysozoa</taxon>
        <taxon>Arthropoda</taxon>
        <taxon>Chelicerata</taxon>
        <taxon>Arachnida</taxon>
        <taxon>Araneae</taxon>
        <taxon>Araneomorphae</taxon>
        <taxon>Entelegynae</taxon>
        <taxon>Araneoidea</taxon>
        <taxon>Araneidae</taxon>
        <taxon>Caerostris</taxon>
    </lineage>
</organism>
<comment type="caution">
    <text evidence="2">The sequence shown here is derived from an EMBL/GenBank/DDBJ whole genome shotgun (WGS) entry which is preliminary data.</text>
</comment>
<evidence type="ECO:0000313" key="2">
    <source>
        <dbReference type="EMBL" id="GIX83098.1"/>
    </source>
</evidence>